<keyword evidence="3" id="KW-1185">Reference proteome</keyword>
<feature type="region of interest" description="Disordered" evidence="1">
    <location>
        <begin position="107"/>
        <end position="146"/>
    </location>
</feature>
<evidence type="ECO:0008006" key="4">
    <source>
        <dbReference type="Google" id="ProtNLM"/>
    </source>
</evidence>
<proteinExistence type="predicted"/>
<sequence>MFFPPGNNFNQQIPNMNQSPFFGFGPQMPGPQQFTQPGTGGIQGIIQRLFNSGGAQGLNSGAGIADKLGNVQQALKLAQSATPIIRQYGPMVKNLPTMIRMLKAFNETEDEETTEEDEDMQEEEFSKKDIDESSHNKIEIKEENINKMETLSEIKQKVKSSKSSGESTPKLFI</sequence>
<gene>
    <name evidence="2" type="ORF">JOC48_000360</name>
</gene>
<evidence type="ECO:0000256" key="1">
    <source>
        <dbReference type="SAM" id="MobiDB-lite"/>
    </source>
</evidence>
<organism evidence="2 3">
    <name type="scientific">Aquibacillus albus</name>
    <dbReference type="NCBI Taxonomy" id="1168171"/>
    <lineage>
        <taxon>Bacteria</taxon>
        <taxon>Bacillati</taxon>
        <taxon>Bacillota</taxon>
        <taxon>Bacilli</taxon>
        <taxon>Bacillales</taxon>
        <taxon>Bacillaceae</taxon>
        <taxon>Aquibacillus</taxon>
    </lineage>
</organism>
<accession>A0ABS2MVG8</accession>
<dbReference type="InterPro" id="IPR025571">
    <property type="entry name" value="YqfQ"/>
</dbReference>
<protein>
    <recommendedName>
        <fullName evidence="4">YqfQ-like protein</fullName>
    </recommendedName>
</protein>
<dbReference type="RefSeq" id="WP_204497336.1">
    <property type="nucleotide sequence ID" value="NZ_JAFBDR010000001.1"/>
</dbReference>
<dbReference type="EMBL" id="JAFBDR010000001">
    <property type="protein sequence ID" value="MBM7569891.1"/>
    <property type="molecule type" value="Genomic_DNA"/>
</dbReference>
<dbReference type="Pfam" id="PF14181">
    <property type="entry name" value="YqfQ"/>
    <property type="match status" value="1"/>
</dbReference>
<reference evidence="2 3" key="1">
    <citation type="submission" date="2021-01" db="EMBL/GenBank/DDBJ databases">
        <title>Genomic Encyclopedia of Type Strains, Phase IV (KMG-IV): sequencing the most valuable type-strain genomes for metagenomic binning, comparative biology and taxonomic classification.</title>
        <authorList>
            <person name="Goeker M."/>
        </authorList>
    </citation>
    <scope>NUCLEOTIDE SEQUENCE [LARGE SCALE GENOMIC DNA]</scope>
    <source>
        <strain evidence="2 3">DSM 23711</strain>
    </source>
</reference>
<evidence type="ECO:0000313" key="2">
    <source>
        <dbReference type="EMBL" id="MBM7569891.1"/>
    </source>
</evidence>
<comment type="caution">
    <text evidence="2">The sequence shown here is derived from an EMBL/GenBank/DDBJ whole genome shotgun (WGS) entry which is preliminary data.</text>
</comment>
<feature type="compositionally biased region" description="Basic and acidic residues" evidence="1">
    <location>
        <begin position="124"/>
        <end position="146"/>
    </location>
</feature>
<evidence type="ECO:0000313" key="3">
    <source>
        <dbReference type="Proteomes" id="UP001296943"/>
    </source>
</evidence>
<name>A0ABS2MVG8_9BACI</name>
<feature type="compositionally biased region" description="Acidic residues" evidence="1">
    <location>
        <begin position="107"/>
        <end position="123"/>
    </location>
</feature>
<dbReference type="Proteomes" id="UP001296943">
    <property type="component" value="Unassembled WGS sequence"/>
</dbReference>